<comment type="caution">
    <text evidence="2">The sequence shown here is derived from an EMBL/GenBank/DDBJ whole genome shotgun (WGS) entry which is preliminary data.</text>
</comment>
<sequence length="192" mass="21260">MKIAIVTVVAAAAKLDRARKYLTKHNDEYRQFVEKKAEEEKEEAFRRQGEILAKAMEASFNQSLQQQVVQPLQAGGLFPPAPPGFVMMPAGGGQPASSGGAGSEGLPSEPPSAEKQNKNDLSPLQTKLVEVEFSHKFELASGSLSDFQDTLKEEWKKRDIPKAAEKFLKSHGVTKLPRTKDEKIMLLFMTFK</sequence>
<feature type="compositionally biased region" description="Gly residues" evidence="1">
    <location>
        <begin position="90"/>
        <end position="103"/>
    </location>
</feature>
<proteinExistence type="predicted"/>
<dbReference type="Proteomes" id="UP001189429">
    <property type="component" value="Unassembled WGS sequence"/>
</dbReference>
<reference evidence="2" key="1">
    <citation type="submission" date="2023-10" db="EMBL/GenBank/DDBJ databases">
        <authorList>
            <person name="Chen Y."/>
            <person name="Shah S."/>
            <person name="Dougan E. K."/>
            <person name="Thang M."/>
            <person name="Chan C."/>
        </authorList>
    </citation>
    <scope>NUCLEOTIDE SEQUENCE [LARGE SCALE GENOMIC DNA]</scope>
</reference>
<feature type="compositionally biased region" description="Low complexity" evidence="1">
    <location>
        <begin position="104"/>
        <end position="114"/>
    </location>
</feature>
<evidence type="ECO:0008006" key="4">
    <source>
        <dbReference type="Google" id="ProtNLM"/>
    </source>
</evidence>
<name>A0ABN9VV21_9DINO</name>
<feature type="non-terminal residue" evidence="2">
    <location>
        <position position="192"/>
    </location>
</feature>
<accession>A0ABN9VV21</accession>
<dbReference type="EMBL" id="CAUYUJ010017571">
    <property type="protein sequence ID" value="CAK0875909.1"/>
    <property type="molecule type" value="Genomic_DNA"/>
</dbReference>
<protein>
    <recommendedName>
        <fullName evidence="4">Coatomer subunit delta</fullName>
    </recommendedName>
</protein>
<organism evidence="2 3">
    <name type="scientific">Prorocentrum cordatum</name>
    <dbReference type="NCBI Taxonomy" id="2364126"/>
    <lineage>
        <taxon>Eukaryota</taxon>
        <taxon>Sar</taxon>
        <taxon>Alveolata</taxon>
        <taxon>Dinophyceae</taxon>
        <taxon>Prorocentrales</taxon>
        <taxon>Prorocentraceae</taxon>
        <taxon>Prorocentrum</taxon>
    </lineage>
</organism>
<keyword evidence="3" id="KW-1185">Reference proteome</keyword>
<gene>
    <name evidence="2" type="ORF">PCOR1329_LOCUS60458</name>
</gene>
<feature type="region of interest" description="Disordered" evidence="1">
    <location>
        <begin position="83"/>
        <end position="120"/>
    </location>
</feature>
<evidence type="ECO:0000313" key="3">
    <source>
        <dbReference type="Proteomes" id="UP001189429"/>
    </source>
</evidence>
<evidence type="ECO:0000256" key="1">
    <source>
        <dbReference type="SAM" id="MobiDB-lite"/>
    </source>
</evidence>
<evidence type="ECO:0000313" key="2">
    <source>
        <dbReference type="EMBL" id="CAK0875909.1"/>
    </source>
</evidence>